<gene>
    <name evidence="16" type="ORF">SAMN02910293_01550</name>
</gene>
<keyword evidence="3 13" id="KW-1003">Cell membrane</keyword>
<protein>
    <recommendedName>
        <fullName evidence="13">Sensor histidine kinase</fullName>
        <ecNumber evidence="13">2.7.13.3</ecNumber>
    </recommendedName>
</protein>
<dbReference type="GO" id="GO:0000155">
    <property type="term" value="F:phosphorelay sensor kinase activity"/>
    <property type="evidence" value="ECO:0007669"/>
    <property type="project" value="UniProtKB-UniRule"/>
</dbReference>
<accession>A0A1G6CEU2</accession>
<dbReference type="InterPro" id="IPR011712">
    <property type="entry name" value="Sig_transdc_His_kin_sub3_dim/P"/>
</dbReference>
<evidence type="ECO:0000256" key="4">
    <source>
        <dbReference type="ARBA" id="ARBA00022553"/>
    </source>
</evidence>
<keyword evidence="4" id="KW-0597">Phosphoprotein</keyword>
<keyword evidence="10 14" id="KW-1133">Transmembrane helix</keyword>
<dbReference type="CDD" id="cd16917">
    <property type="entry name" value="HATPase_UhpB-NarQ-NarX-like"/>
    <property type="match status" value="1"/>
</dbReference>
<keyword evidence="5 13" id="KW-0808">Transferase</keyword>
<dbReference type="InterPro" id="IPR036890">
    <property type="entry name" value="HATPase_C_sf"/>
</dbReference>
<dbReference type="STRING" id="439219.SAMN02910293_01550"/>
<dbReference type="GO" id="GO:0046983">
    <property type="term" value="F:protein dimerization activity"/>
    <property type="evidence" value="ECO:0007669"/>
    <property type="project" value="InterPro"/>
</dbReference>
<dbReference type="InterPro" id="IPR050482">
    <property type="entry name" value="Sensor_HK_TwoCompSys"/>
</dbReference>
<evidence type="ECO:0000313" key="16">
    <source>
        <dbReference type="EMBL" id="SDB31383.1"/>
    </source>
</evidence>
<evidence type="ECO:0000256" key="12">
    <source>
        <dbReference type="ARBA" id="ARBA00023136"/>
    </source>
</evidence>
<dbReference type="PROSITE" id="PS50109">
    <property type="entry name" value="HIS_KIN"/>
    <property type="match status" value="1"/>
</dbReference>
<dbReference type="RefSeq" id="WP_074486260.1">
    <property type="nucleotide sequence ID" value="NZ_FMXP01000021.1"/>
</dbReference>
<evidence type="ECO:0000256" key="3">
    <source>
        <dbReference type="ARBA" id="ARBA00022475"/>
    </source>
</evidence>
<feature type="domain" description="Histidine kinase" evidence="15">
    <location>
        <begin position="135"/>
        <end position="329"/>
    </location>
</feature>
<evidence type="ECO:0000256" key="8">
    <source>
        <dbReference type="ARBA" id="ARBA00022777"/>
    </source>
</evidence>
<dbReference type="PANTHER" id="PTHR24421:SF37">
    <property type="entry name" value="SENSOR HISTIDINE KINASE NARS"/>
    <property type="match status" value="1"/>
</dbReference>
<dbReference type="SMART" id="SM00387">
    <property type="entry name" value="HATPase_c"/>
    <property type="match status" value="1"/>
</dbReference>
<sequence length="342" mass="39407">MKKYHYVLLLLYSSVIISAIVFITLDSLGLKLQDLITDFWILEQFVFSIVFLILAVMILLLLLWVILDDNSKRSINQNLRRILNNQPLKLDEESEINVNLQRLSKKMSHLTTSIQNTENTKILKGQEIVKQERKRIARDLHDTVSQELFASSMILSGVSMNIDQMEKDQLQTQLLAVEDLLQNAQKDLRILLLHLRPTELENKTLSEGFDMILKELTDKSDIEVVYQKNIDRLPKAMEDNLFRIAQEFISNTLKHARASRLEVYLIQSETEVQLKMVDDGCGFDMDTARDLSYGLTNIEDRVDDMAGTIKLLSQPGKGVSMDIRLPLVKEETVEEDIVEEKK</sequence>
<reference evidence="16 17" key="1">
    <citation type="submission" date="2016-10" db="EMBL/GenBank/DDBJ databases">
        <authorList>
            <person name="de Groot N.N."/>
        </authorList>
    </citation>
    <scope>NUCLEOTIDE SEQUENCE [LARGE SCALE GENOMIC DNA]</scope>
    <source>
        <strain evidence="16 17">A-4</strain>
    </source>
</reference>
<evidence type="ECO:0000256" key="7">
    <source>
        <dbReference type="ARBA" id="ARBA00022741"/>
    </source>
</evidence>
<keyword evidence="9 13" id="KW-0067">ATP-binding</keyword>
<dbReference type="Pfam" id="PF07730">
    <property type="entry name" value="HisKA_3"/>
    <property type="match status" value="1"/>
</dbReference>
<dbReference type="Proteomes" id="UP000182508">
    <property type="component" value="Unassembled WGS sequence"/>
</dbReference>
<keyword evidence="6 14" id="KW-0812">Transmembrane</keyword>
<keyword evidence="7 13" id="KW-0547">Nucleotide-binding</keyword>
<evidence type="ECO:0000256" key="9">
    <source>
        <dbReference type="ARBA" id="ARBA00022840"/>
    </source>
</evidence>
<dbReference type="Pfam" id="PF02518">
    <property type="entry name" value="HATPase_c"/>
    <property type="match status" value="1"/>
</dbReference>
<comment type="catalytic activity">
    <reaction evidence="1 13">
        <text>ATP + protein L-histidine = ADP + protein N-phospho-L-histidine.</text>
        <dbReference type="EC" id="2.7.13.3"/>
    </reaction>
</comment>
<dbReference type="PIRSF" id="PIRSF037431">
    <property type="entry name" value="STHK_LiaS"/>
    <property type="match status" value="1"/>
</dbReference>
<evidence type="ECO:0000256" key="6">
    <source>
        <dbReference type="ARBA" id="ARBA00022692"/>
    </source>
</evidence>
<evidence type="ECO:0000259" key="15">
    <source>
        <dbReference type="PROSITE" id="PS50109"/>
    </source>
</evidence>
<comment type="subcellular location">
    <subcellularLocation>
        <location evidence="2 13">Cell membrane</location>
        <topology evidence="2 13">Multi-pass membrane protein</topology>
    </subcellularLocation>
</comment>
<evidence type="ECO:0000256" key="11">
    <source>
        <dbReference type="ARBA" id="ARBA00023012"/>
    </source>
</evidence>
<feature type="transmembrane region" description="Helical" evidence="14">
    <location>
        <begin position="45"/>
        <end position="67"/>
    </location>
</feature>
<evidence type="ECO:0000256" key="14">
    <source>
        <dbReference type="SAM" id="Phobius"/>
    </source>
</evidence>
<dbReference type="Gene3D" id="1.20.5.1930">
    <property type="match status" value="1"/>
</dbReference>
<dbReference type="SUPFAM" id="SSF55874">
    <property type="entry name" value="ATPase domain of HSP90 chaperone/DNA topoisomerase II/histidine kinase"/>
    <property type="match status" value="1"/>
</dbReference>
<dbReference type="InterPro" id="IPR005467">
    <property type="entry name" value="His_kinase_dom"/>
</dbReference>
<evidence type="ECO:0000256" key="2">
    <source>
        <dbReference type="ARBA" id="ARBA00004651"/>
    </source>
</evidence>
<keyword evidence="12 13" id="KW-0472">Membrane</keyword>
<evidence type="ECO:0000256" key="13">
    <source>
        <dbReference type="PIRNR" id="PIRNR037431"/>
    </source>
</evidence>
<feature type="transmembrane region" description="Helical" evidence="14">
    <location>
        <begin position="7"/>
        <end position="25"/>
    </location>
</feature>
<dbReference type="EC" id="2.7.13.3" evidence="13"/>
<evidence type="ECO:0000256" key="10">
    <source>
        <dbReference type="ARBA" id="ARBA00022989"/>
    </source>
</evidence>
<dbReference type="AlphaFoldDB" id="A0A1G6CEU2"/>
<proteinExistence type="predicted"/>
<keyword evidence="8 13" id="KW-0418">Kinase</keyword>
<dbReference type="eggNOG" id="COG4585">
    <property type="taxonomic scope" value="Bacteria"/>
</dbReference>
<keyword evidence="17" id="KW-1185">Reference proteome</keyword>
<evidence type="ECO:0000256" key="1">
    <source>
        <dbReference type="ARBA" id="ARBA00000085"/>
    </source>
</evidence>
<dbReference type="PANTHER" id="PTHR24421">
    <property type="entry name" value="NITRATE/NITRITE SENSOR PROTEIN NARX-RELATED"/>
    <property type="match status" value="1"/>
</dbReference>
<dbReference type="InterPro" id="IPR017202">
    <property type="entry name" value="LiaS/VraS"/>
</dbReference>
<evidence type="ECO:0000313" key="17">
    <source>
        <dbReference type="Proteomes" id="UP000182508"/>
    </source>
</evidence>
<dbReference type="GO" id="GO:0005886">
    <property type="term" value="C:plasma membrane"/>
    <property type="evidence" value="ECO:0007669"/>
    <property type="project" value="UniProtKB-SubCell"/>
</dbReference>
<dbReference type="EMBL" id="FMXP01000021">
    <property type="protein sequence ID" value="SDB31383.1"/>
    <property type="molecule type" value="Genomic_DNA"/>
</dbReference>
<dbReference type="InterPro" id="IPR003594">
    <property type="entry name" value="HATPase_dom"/>
</dbReference>
<organism evidence="16 17">
    <name type="scientific">Streptococcus henryi</name>
    <dbReference type="NCBI Taxonomy" id="439219"/>
    <lineage>
        <taxon>Bacteria</taxon>
        <taxon>Bacillati</taxon>
        <taxon>Bacillota</taxon>
        <taxon>Bacilli</taxon>
        <taxon>Lactobacillales</taxon>
        <taxon>Streptococcaceae</taxon>
        <taxon>Streptococcus</taxon>
    </lineage>
</organism>
<name>A0A1G6CEU2_9STRE</name>
<dbReference type="Gene3D" id="3.30.565.10">
    <property type="entry name" value="Histidine kinase-like ATPase, C-terminal domain"/>
    <property type="match status" value="1"/>
</dbReference>
<keyword evidence="11 13" id="KW-0902">Two-component regulatory system</keyword>
<dbReference type="GO" id="GO:0005524">
    <property type="term" value="F:ATP binding"/>
    <property type="evidence" value="ECO:0007669"/>
    <property type="project" value="UniProtKB-UniRule"/>
</dbReference>
<evidence type="ECO:0000256" key="5">
    <source>
        <dbReference type="ARBA" id="ARBA00022679"/>
    </source>
</evidence>